<evidence type="ECO:0000256" key="5">
    <source>
        <dbReference type="RuleBase" id="RU003631"/>
    </source>
</evidence>
<dbReference type="InterPro" id="IPR018130">
    <property type="entry name" value="Ribosomal_uS2_CS"/>
</dbReference>
<organism evidence="7 8">
    <name type="scientific">Metschnikowia aff. pulcherrima</name>
    <dbReference type="NCBI Taxonomy" id="2163413"/>
    <lineage>
        <taxon>Eukaryota</taxon>
        <taxon>Fungi</taxon>
        <taxon>Dikarya</taxon>
        <taxon>Ascomycota</taxon>
        <taxon>Saccharomycotina</taxon>
        <taxon>Pichiomycetes</taxon>
        <taxon>Metschnikowiaceae</taxon>
        <taxon>Metschnikowia</taxon>
    </lineage>
</organism>
<dbReference type="GO" id="GO:0006412">
    <property type="term" value="P:translation"/>
    <property type="evidence" value="ECO:0007669"/>
    <property type="project" value="InterPro"/>
</dbReference>
<comment type="similarity">
    <text evidence="1 5">Belongs to the universal ribosomal protein uS2 family.</text>
</comment>
<dbReference type="AlphaFoldDB" id="A0A4P6XMM1"/>
<dbReference type="Pfam" id="PF00318">
    <property type="entry name" value="Ribosomal_S2"/>
    <property type="match status" value="1"/>
</dbReference>
<proteinExistence type="inferred from homology"/>
<dbReference type="NCBIfam" id="TIGR01011">
    <property type="entry name" value="rpsB_bact"/>
    <property type="match status" value="1"/>
</dbReference>
<dbReference type="PANTHER" id="PTHR12534">
    <property type="entry name" value="30S RIBOSOMAL PROTEIN S2 PROKARYOTIC AND ORGANELLAR"/>
    <property type="match status" value="1"/>
</dbReference>
<name>A0A4P6XMM1_9ASCO</name>
<accession>A0A4P6XMM1</accession>
<dbReference type="Proteomes" id="UP000292447">
    <property type="component" value="Chromosome III"/>
</dbReference>
<reference evidence="8" key="1">
    <citation type="submission" date="2019-03" db="EMBL/GenBank/DDBJ databases">
        <title>Snf2 controls pulcherriminic acid biosynthesis and connects pigmentation and antifungal activity of the yeast Metschnikowia pulcherrima.</title>
        <authorList>
            <person name="Gore-Lloyd D."/>
            <person name="Sumann I."/>
            <person name="Brachmann A.O."/>
            <person name="Schneeberger K."/>
            <person name="Ortiz-Merino R.A."/>
            <person name="Moreno-Beltran M."/>
            <person name="Schlaefli M."/>
            <person name="Kirner P."/>
            <person name="Santos Kron A."/>
            <person name="Wolfe K.H."/>
            <person name="Piel J."/>
            <person name="Ahrens C.H."/>
            <person name="Henk D."/>
            <person name="Freimoser F.M."/>
        </authorList>
    </citation>
    <scope>NUCLEOTIDE SEQUENCE [LARGE SCALE GENOMIC DNA]</scope>
    <source>
        <strain evidence="8">APC 1.2</strain>
    </source>
</reference>
<dbReference type="EMBL" id="CP034458">
    <property type="protein sequence ID" value="QBM88530.1"/>
    <property type="molecule type" value="Genomic_DNA"/>
</dbReference>
<dbReference type="STRING" id="2163413.A0A4P6XMM1"/>
<evidence type="ECO:0000256" key="1">
    <source>
        <dbReference type="ARBA" id="ARBA00006242"/>
    </source>
</evidence>
<protein>
    <submittedName>
        <fullName evidence="7">Small subunit ribosomal protein S2</fullName>
    </submittedName>
</protein>
<evidence type="ECO:0000313" key="7">
    <source>
        <dbReference type="EMBL" id="QBM88530.1"/>
    </source>
</evidence>
<dbReference type="GO" id="GO:0003735">
    <property type="term" value="F:structural constituent of ribosome"/>
    <property type="evidence" value="ECO:0007669"/>
    <property type="project" value="InterPro"/>
</dbReference>
<dbReference type="InterPro" id="IPR001865">
    <property type="entry name" value="Ribosomal_uS2"/>
</dbReference>
<dbReference type="InterPro" id="IPR005706">
    <property type="entry name" value="Ribosomal_uS2_bac/mit/plastid"/>
</dbReference>
<sequence>MLRLSIRAHRRASLVPQMAQGLSRRNHTAVRDAVHEQAQSNEVLAQKLREKVLAEALAKEEEAMLRAKALRELKEQTRQDLHTLNVMPSDALEDRLQSLQSQLDLLPDQDKVKQLDEEIEDFLFQAMRLPQSEIGHAPWSRTQSGKNGAVTHDSQKIRSTASAGFSLHFPNLKPTPDYKGYSEQELFLRHMAHVKNSGALGSEQKHVYEPSEDTFNPKPVSELNLASLMAAECHLGHAKALWRPSTQPFIYGEYQGVHLIDLNHTLVALRKAAKVAKAVAAKGGIILYVGTSRLPEQQTALEEAARRSNAYCVTHRWIPGTITNFTEVSRQISGPQTALVDLGDNKSGKYFTTEEGTIIKPDLIVLMNPVENRNCIGESIKLRIPTIGLCDTNMEPSLLTYPIPCNDDSMRASSLILGVLSKAAQEGVQERQEIFAGYKLAQKASVKSTRITKAELADGTDAA</sequence>
<keyword evidence="6" id="KW-0175">Coiled coil</keyword>
<evidence type="ECO:0000313" key="8">
    <source>
        <dbReference type="Proteomes" id="UP000292447"/>
    </source>
</evidence>
<dbReference type="InterPro" id="IPR023591">
    <property type="entry name" value="Ribosomal_uS2_flav_dom_sf"/>
</dbReference>
<dbReference type="CDD" id="cd01425">
    <property type="entry name" value="RPS2"/>
    <property type="match status" value="1"/>
</dbReference>
<keyword evidence="3" id="KW-0007">Acetylation</keyword>
<evidence type="ECO:0000256" key="2">
    <source>
        <dbReference type="ARBA" id="ARBA00022980"/>
    </source>
</evidence>
<dbReference type="PRINTS" id="PR00395">
    <property type="entry name" value="RIBOSOMALS2"/>
</dbReference>
<feature type="coiled-coil region" evidence="6">
    <location>
        <begin position="53"/>
        <end position="80"/>
    </location>
</feature>
<dbReference type="HAMAP" id="MF_00291_B">
    <property type="entry name" value="Ribosomal_uS2_B"/>
    <property type="match status" value="1"/>
</dbReference>
<dbReference type="GO" id="GO:0005763">
    <property type="term" value="C:mitochondrial small ribosomal subunit"/>
    <property type="evidence" value="ECO:0007669"/>
    <property type="project" value="TreeGrafter"/>
</dbReference>
<keyword evidence="4 5" id="KW-0687">Ribonucleoprotein</keyword>
<evidence type="ECO:0000256" key="6">
    <source>
        <dbReference type="SAM" id="Coils"/>
    </source>
</evidence>
<evidence type="ECO:0000256" key="4">
    <source>
        <dbReference type="ARBA" id="ARBA00023274"/>
    </source>
</evidence>
<keyword evidence="8" id="KW-1185">Reference proteome</keyword>
<dbReference type="PANTHER" id="PTHR12534:SF0">
    <property type="entry name" value="SMALL RIBOSOMAL SUBUNIT PROTEIN US2M"/>
    <property type="match status" value="1"/>
</dbReference>
<dbReference type="PROSITE" id="PS00963">
    <property type="entry name" value="RIBOSOMAL_S2_2"/>
    <property type="match status" value="1"/>
</dbReference>
<gene>
    <name evidence="7" type="primary">MPUL0C05010</name>
    <name evidence="7" type="ORF">METSCH_C05010</name>
</gene>
<dbReference type="SUPFAM" id="SSF52313">
    <property type="entry name" value="Ribosomal protein S2"/>
    <property type="match status" value="1"/>
</dbReference>
<dbReference type="Gene3D" id="3.40.50.10490">
    <property type="entry name" value="Glucose-6-phosphate isomerase like protein, domain 1"/>
    <property type="match status" value="1"/>
</dbReference>
<keyword evidence="2 5" id="KW-0689">Ribosomal protein</keyword>
<evidence type="ECO:0000256" key="3">
    <source>
        <dbReference type="ARBA" id="ARBA00022990"/>
    </source>
</evidence>